<feature type="chain" id="PRO_5030944597" description="YbhB/YbcL family Raf kinase inhibitor-like protein" evidence="1">
    <location>
        <begin position="23"/>
        <end position="199"/>
    </location>
</feature>
<keyword evidence="3" id="KW-1185">Reference proteome</keyword>
<dbReference type="Proteomes" id="UP000534783">
    <property type="component" value="Unassembled WGS sequence"/>
</dbReference>
<evidence type="ECO:0000313" key="2">
    <source>
        <dbReference type="EMBL" id="NKE72250.1"/>
    </source>
</evidence>
<sequence>MKKSIQLITMIFLLTAGVEAEAALPPGFGKATWGMTQPEFMSAYQVQLAPPKHTHDNEPWAVQGPAPGELTVSGGALGEPDIRSVSLGFHPKFGLTIIHVRFRDTNNPGELEALLPKWAGAYGKPKEQLPGPTVIWEDEKTHIELTYHTVSPRHPTPSDHLALVLWSIPLMDEIEALDEEGHVPDVEKLVPLEAPHLQD</sequence>
<accession>A0A7X6IC98</accession>
<gene>
    <name evidence="2" type="ORF">MNODULE_15985</name>
</gene>
<evidence type="ECO:0008006" key="4">
    <source>
        <dbReference type="Google" id="ProtNLM"/>
    </source>
</evidence>
<feature type="signal peptide" evidence="1">
    <location>
        <begin position="1"/>
        <end position="22"/>
    </location>
</feature>
<dbReference type="RefSeq" id="WP_168061735.1">
    <property type="nucleotide sequence ID" value="NZ_VTOW01000003.1"/>
</dbReference>
<proteinExistence type="predicted"/>
<reference evidence="2 3" key="1">
    <citation type="journal article" date="2020" name="Nature">
        <title>Bacterial chemolithoautotrophy via manganese oxidation.</title>
        <authorList>
            <person name="Yu H."/>
            <person name="Leadbetter J.R."/>
        </authorList>
    </citation>
    <scope>NUCLEOTIDE SEQUENCE [LARGE SCALE GENOMIC DNA]</scope>
    <source>
        <strain evidence="2 3">Mn-1</strain>
    </source>
</reference>
<keyword evidence="1" id="KW-0732">Signal</keyword>
<evidence type="ECO:0000313" key="3">
    <source>
        <dbReference type="Proteomes" id="UP000534783"/>
    </source>
</evidence>
<dbReference type="AlphaFoldDB" id="A0A7X6IC98"/>
<name>A0A7X6IC98_9BACT</name>
<dbReference type="EMBL" id="VTOW01000003">
    <property type="protein sequence ID" value="NKE72250.1"/>
    <property type="molecule type" value="Genomic_DNA"/>
</dbReference>
<protein>
    <recommendedName>
        <fullName evidence="4">YbhB/YbcL family Raf kinase inhibitor-like protein</fullName>
    </recommendedName>
</protein>
<comment type="caution">
    <text evidence="2">The sequence shown here is derived from an EMBL/GenBank/DDBJ whole genome shotgun (WGS) entry which is preliminary data.</text>
</comment>
<evidence type="ECO:0000256" key="1">
    <source>
        <dbReference type="SAM" id="SignalP"/>
    </source>
</evidence>
<organism evidence="2 3">
    <name type="scientific">Candidatus Manganitrophus noduliformans</name>
    <dbReference type="NCBI Taxonomy" id="2606439"/>
    <lineage>
        <taxon>Bacteria</taxon>
        <taxon>Pseudomonadati</taxon>
        <taxon>Nitrospirota</taxon>
        <taxon>Nitrospiria</taxon>
        <taxon>Candidatus Troglogloeales</taxon>
        <taxon>Candidatus Manganitrophaceae</taxon>
        <taxon>Candidatus Manganitrophus</taxon>
    </lineage>
</organism>